<keyword evidence="2" id="KW-0560">Oxidoreductase</keyword>
<dbReference type="PRINTS" id="PR00080">
    <property type="entry name" value="SDRFAMILY"/>
</dbReference>
<dbReference type="Pfam" id="PF00106">
    <property type="entry name" value="adh_short"/>
    <property type="match status" value="1"/>
</dbReference>
<dbReference type="InterPro" id="IPR002347">
    <property type="entry name" value="SDR_fam"/>
</dbReference>
<evidence type="ECO:0000313" key="5">
    <source>
        <dbReference type="WBParaSite" id="ACRNAN_Path_631.g2341.t1"/>
    </source>
</evidence>
<dbReference type="SUPFAM" id="SSF51735">
    <property type="entry name" value="NAD(P)-binding Rossmann-fold domains"/>
    <property type="match status" value="1"/>
</dbReference>
<protein>
    <submittedName>
        <fullName evidence="5">NAD(P)-binding protein</fullName>
    </submittedName>
</protein>
<reference evidence="5" key="1">
    <citation type="submission" date="2022-11" db="UniProtKB">
        <authorList>
            <consortium name="WormBaseParasite"/>
        </authorList>
    </citation>
    <scope>IDENTIFICATION</scope>
</reference>
<keyword evidence="1" id="KW-0521">NADP</keyword>
<dbReference type="Proteomes" id="UP000887540">
    <property type="component" value="Unplaced"/>
</dbReference>
<evidence type="ECO:0000256" key="2">
    <source>
        <dbReference type="ARBA" id="ARBA00023002"/>
    </source>
</evidence>
<dbReference type="PRINTS" id="PR00081">
    <property type="entry name" value="GDHRDH"/>
</dbReference>
<organism evidence="4 5">
    <name type="scientific">Acrobeloides nanus</name>
    <dbReference type="NCBI Taxonomy" id="290746"/>
    <lineage>
        <taxon>Eukaryota</taxon>
        <taxon>Metazoa</taxon>
        <taxon>Ecdysozoa</taxon>
        <taxon>Nematoda</taxon>
        <taxon>Chromadorea</taxon>
        <taxon>Rhabditida</taxon>
        <taxon>Tylenchina</taxon>
        <taxon>Cephalobomorpha</taxon>
        <taxon>Cephaloboidea</taxon>
        <taxon>Cephalobidae</taxon>
        <taxon>Acrobeloides</taxon>
    </lineage>
</organism>
<dbReference type="InterPro" id="IPR036291">
    <property type="entry name" value="NAD(P)-bd_dom_sf"/>
</dbReference>
<evidence type="ECO:0000256" key="3">
    <source>
        <dbReference type="RuleBase" id="RU000363"/>
    </source>
</evidence>
<accession>A0A914C9K2</accession>
<dbReference type="GO" id="GO:0016491">
    <property type="term" value="F:oxidoreductase activity"/>
    <property type="evidence" value="ECO:0007669"/>
    <property type="project" value="UniProtKB-KW"/>
</dbReference>
<name>A0A914C9K2_9BILA</name>
<keyword evidence="4" id="KW-1185">Reference proteome</keyword>
<comment type="similarity">
    <text evidence="3">Belongs to the short-chain dehydrogenases/reductases (SDR) family.</text>
</comment>
<evidence type="ECO:0000256" key="1">
    <source>
        <dbReference type="ARBA" id="ARBA00022857"/>
    </source>
</evidence>
<dbReference type="AlphaFoldDB" id="A0A914C9K2"/>
<sequence>MELKIGENILITGTNRGIGLGFVEQLVDVPGVKRIFATCRNPTQAYKLLELQKNYPSLHLIKLDVQNDASIDNAFSEIEKLLEGDALNVLINNAGIGEMEGTTIDHPNRESFASHFDVNTTAAVLIGAKFMPLFPKPANKAQPALLINISSLVASLTYCPFIPTKQIAYSLSKAALNHYTRLTSKYLANQGVIVISIHPGRVKTDLSGHYGEITVEESVISMLKIIKDLSQEDSGRFIDLHGKDIPF</sequence>
<dbReference type="CDD" id="cd05325">
    <property type="entry name" value="carb_red_sniffer_like_SDR_c"/>
    <property type="match status" value="1"/>
</dbReference>
<dbReference type="PANTHER" id="PTHR43544">
    <property type="entry name" value="SHORT-CHAIN DEHYDROGENASE/REDUCTASE"/>
    <property type="match status" value="1"/>
</dbReference>
<dbReference type="PANTHER" id="PTHR43544:SF7">
    <property type="entry name" value="NADB-LER2"/>
    <property type="match status" value="1"/>
</dbReference>
<dbReference type="WBParaSite" id="ACRNAN_Path_631.g2341.t1">
    <property type="protein sequence ID" value="ACRNAN_Path_631.g2341.t1"/>
    <property type="gene ID" value="ACRNAN_Path_631.g2341"/>
</dbReference>
<dbReference type="GO" id="GO:0005737">
    <property type="term" value="C:cytoplasm"/>
    <property type="evidence" value="ECO:0007669"/>
    <property type="project" value="TreeGrafter"/>
</dbReference>
<dbReference type="Gene3D" id="3.40.50.720">
    <property type="entry name" value="NAD(P)-binding Rossmann-like Domain"/>
    <property type="match status" value="1"/>
</dbReference>
<evidence type="ECO:0000313" key="4">
    <source>
        <dbReference type="Proteomes" id="UP000887540"/>
    </source>
</evidence>
<proteinExistence type="inferred from homology"/>
<dbReference type="InterPro" id="IPR051468">
    <property type="entry name" value="Fungal_SecMetab_SDRs"/>
</dbReference>